<reference evidence="2" key="1">
    <citation type="journal article" date="2014" name="Stand. Genomic Sci.">
        <title>Genome sequence of the exopolysaccharide-producing Salipiger mucosus type strain (DSM 16094(T)), a moderately halophilic member of the Roseobacter clade.</title>
        <authorList>
            <person name="Riedel T."/>
            <person name="Spring S."/>
            <person name="Fiebig A."/>
            <person name="Petersen J."/>
            <person name="Kyrpides N.C."/>
            <person name="Goker M."/>
            <person name="Klenk H.P."/>
        </authorList>
    </citation>
    <scope>NUCLEOTIDE SEQUENCE [LARGE SCALE GENOMIC DNA]</scope>
    <source>
        <strain evidence="2">DSM 16094</strain>
    </source>
</reference>
<proteinExistence type="predicted"/>
<gene>
    <name evidence="1" type="ORF">Salmuc_01671</name>
</gene>
<accession>S9QR53</accession>
<evidence type="ECO:0000313" key="2">
    <source>
        <dbReference type="Proteomes" id="UP000015347"/>
    </source>
</evidence>
<dbReference type="OrthoDB" id="9908632at2"/>
<dbReference type="EMBL" id="APVH01000013">
    <property type="protein sequence ID" value="EPX83896.1"/>
    <property type="molecule type" value="Genomic_DNA"/>
</dbReference>
<dbReference type="Proteomes" id="UP000015347">
    <property type="component" value="Unassembled WGS sequence"/>
</dbReference>
<dbReference type="AlphaFoldDB" id="S9QR53"/>
<protein>
    <submittedName>
        <fullName evidence="1">Uncharacterized protein</fullName>
    </submittedName>
</protein>
<name>S9QR53_9RHOB</name>
<dbReference type="RefSeq" id="WP_020038344.1">
    <property type="nucleotide sequence ID" value="NZ_KE557274.1"/>
</dbReference>
<sequence>MTTDIEISEPELERAQYVIEIDQADLQAISEAEAEEKIDPADHLESRIVQRPRWIQGRRWVPDNSEVEGVESLFFDSECDGLIQYEVRGEDDTPELHERIRDIVREQVKVAREIAQQEDLSPAP</sequence>
<evidence type="ECO:0000313" key="1">
    <source>
        <dbReference type="EMBL" id="EPX83896.1"/>
    </source>
</evidence>
<dbReference type="HOGENOM" id="CLU_2002297_0_0_5"/>
<comment type="caution">
    <text evidence="1">The sequence shown here is derived from an EMBL/GenBank/DDBJ whole genome shotgun (WGS) entry which is preliminary data.</text>
</comment>
<keyword evidence="2" id="KW-1185">Reference proteome</keyword>
<organism evidence="1 2">
    <name type="scientific">Salipiger mucosus DSM 16094</name>
    <dbReference type="NCBI Taxonomy" id="1123237"/>
    <lineage>
        <taxon>Bacteria</taxon>
        <taxon>Pseudomonadati</taxon>
        <taxon>Pseudomonadota</taxon>
        <taxon>Alphaproteobacteria</taxon>
        <taxon>Rhodobacterales</taxon>
        <taxon>Roseobacteraceae</taxon>
        <taxon>Salipiger</taxon>
    </lineage>
</organism>